<protein>
    <submittedName>
        <fullName evidence="2">Uncharacterized protein</fullName>
    </submittedName>
</protein>
<sequence>MAFGFDFNNNGDDGFGRDVPQAPAPEPETPAEPDAAAWSVPETTPEPGSGPEPASEPVTLETDGEGAENKAPDRPARRRPSSPTRAAVEKVLQVRAALADDAFRSKLAELTGKSDDAALESALLNGLSGKSELTRAQVARIDSAASRAERPEVARALDELCGSESPLARTLAVLSGRLSEPAALLVALHDAQDDRDRMRLAVTADAHVVRDAVRLANLVGGLSLKTVGKSFDVAMDLAFAAGTLDVESVRGLE</sequence>
<proteinExistence type="predicted"/>
<dbReference type="Proteomes" id="UP000464884">
    <property type="component" value="Chromosome"/>
</dbReference>
<evidence type="ECO:0000313" key="2">
    <source>
        <dbReference type="EMBL" id="QHB62663.1"/>
    </source>
</evidence>
<organism evidence="2 3">
    <name type="scientific">Bifidobacterium adolescentis</name>
    <dbReference type="NCBI Taxonomy" id="1680"/>
    <lineage>
        <taxon>Bacteria</taxon>
        <taxon>Bacillati</taxon>
        <taxon>Actinomycetota</taxon>
        <taxon>Actinomycetes</taxon>
        <taxon>Bifidobacteriales</taxon>
        <taxon>Bifidobacteriaceae</taxon>
        <taxon>Bifidobacterium</taxon>
    </lineage>
</organism>
<feature type="compositionally biased region" description="Low complexity" evidence="1">
    <location>
        <begin position="32"/>
        <end position="57"/>
    </location>
</feature>
<accession>A0A6I6QY71</accession>
<feature type="region of interest" description="Disordered" evidence="1">
    <location>
        <begin position="1"/>
        <end position="87"/>
    </location>
</feature>
<evidence type="ECO:0000256" key="1">
    <source>
        <dbReference type="SAM" id="MobiDB-lite"/>
    </source>
</evidence>
<evidence type="ECO:0000313" key="3">
    <source>
        <dbReference type="Proteomes" id="UP000464884"/>
    </source>
</evidence>
<gene>
    <name evidence="2" type="ORF">F3K97_04865</name>
</gene>
<feature type="compositionally biased region" description="Low complexity" evidence="1">
    <location>
        <begin position="1"/>
        <end position="12"/>
    </location>
</feature>
<dbReference type="RefSeq" id="WP_159140574.1">
    <property type="nucleotide sequence ID" value="NZ_CP047129.1"/>
</dbReference>
<reference evidence="2 3" key="1">
    <citation type="submission" date="2019-12" db="EMBL/GenBank/DDBJ databases">
        <title>Draft Genome Sequence of Bifidobacterium adolescentis ZJ2.</title>
        <authorList>
            <person name="Jin Z."/>
        </authorList>
    </citation>
    <scope>NUCLEOTIDE SEQUENCE [LARGE SCALE GENOMIC DNA]</scope>
    <source>
        <strain evidence="2 3">ZJ2</strain>
    </source>
</reference>
<dbReference type="EMBL" id="CP047129">
    <property type="protein sequence ID" value="QHB62663.1"/>
    <property type="molecule type" value="Genomic_DNA"/>
</dbReference>
<name>A0A6I6QY71_BIFAD</name>
<dbReference type="AlphaFoldDB" id="A0A6I6QY71"/>